<dbReference type="RefSeq" id="WP_279252801.1">
    <property type="nucleotide sequence ID" value="NZ_SHNP01000003.1"/>
</dbReference>
<keyword evidence="1" id="KW-0732">Signal</keyword>
<keyword evidence="3" id="KW-1185">Reference proteome</keyword>
<name>A0ABT3SVG5_9GAMM</name>
<feature type="signal peptide" evidence="1">
    <location>
        <begin position="1"/>
        <end position="25"/>
    </location>
</feature>
<reference evidence="2" key="1">
    <citation type="submission" date="2019-02" db="EMBL/GenBank/DDBJ databases">
        <authorList>
            <person name="Li S.-H."/>
        </authorList>
    </citation>
    <scope>NUCLEOTIDE SEQUENCE</scope>
    <source>
        <strain evidence="2">IMCC8485</strain>
    </source>
</reference>
<proteinExistence type="predicted"/>
<dbReference type="EMBL" id="SHNP01000003">
    <property type="protein sequence ID" value="MCX2973977.1"/>
    <property type="molecule type" value="Genomic_DNA"/>
</dbReference>
<organism evidence="2 3">
    <name type="scientific">Candidatus Seongchinamella marina</name>
    <dbReference type="NCBI Taxonomy" id="2518990"/>
    <lineage>
        <taxon>Bacteria</taxon>
        <taxon>Pseudomonadati</taxon>
        <taxon>Pseudomonadota</taxon>
        <taxon>Gammaproteobacteria</taxon>
        <taxon>Cellvibrionales</taxon>
        <taxon>Halieaceae</taxon>
        <taxon>Seongchinamella</taxon>
    </lineage>
</organism>
<protein>
    <submittedName>
        <fullName evidence="2">DUF3604 domain-containing protein</fullName>
    </submittedName>
</protein>
<sequence length="620" mass="68698">MQLKTTGYRAIIAALAATLIACSPAEDPGLFPEYSAATAKPIPQKKASDYNADKNLYWGDLHIHTGYSTDAYISGVRATPDDAYTFVRGGEIRHVAGYGIKLKRPLDFAAVTDHSEYLGVMLATSPDLPLNQRGLRDRLLTDSALQNSWMQLQSMWGFDLENAMIPGWETITASAWEEIVAAAQRHNFPGRFTSFVGYEWTSMPGERNLHRNVIYRGTAVPKLPYSSVDSEDPRDLWSALDLQRQAGMDNFAIPHNGNVSDGLMYAQVMFDGQAMHADYAETRMRNEPISEIFQVKGSSETHPLLSDEDDFAGFEIYDTLLGASQADVKPKGGYARDALRTGIEMSHREGFNPYRFGVIGSSDGHNASSPAEEDSYHGKLPLMDGSAGIRMRQSLWLPEGMPGGERWSAAGLAAVWAEENTRGAIFDAMRRKETFATSGPRIAVRFFGGWDYAENLIDDDQWIEKARAGGVAMGSNLPQRTGTAPRFALWAIRDPDSGNLDRLQVIKGWLDSDGDSHEQVFNVAWSGDRKLDAQGELRAVGNTVNAAQASYQNTIGSDQLATVWTDPDFNPDREAFYYARVIEIPTPRWTTFDRKTLGMEPPERASLQERAVTSAIWYSP</sequence>
<evidence type="ECO:0000313" key="2">
    <source>
        <dbReference type="EMBL" id="MCX2973977.1"/>
    </source>
</evidence>
<dbReference type="PROSITE" id="PS51257">
    <property type="entry name" value="PROKAR_LIPOPROTEIN"/>
    <property type="match status" value="1"/>
</dbReference>
<dbReference type="InterPro" id="IPR022028">
    <property type="entry name" value="DUF3604"/>
</dbReference>
<gene>
    <name evidence="2" type="ORF">EYC87_10335</name>
</gene>
<dbReference type="Gene3D" id="3.20.20.140">
    <property type="entry name" value="Metal-dependent hydrolases"/>
    <property type="match status" value="1"/>
</dbReference>
<comment type="caution">
    <text evidence="2">The sequence shown here is derived from an EMBL/GenBank/DDBJ whole genome shotgun (WGS) entry which is preliminary data.</text>
</comment>
<dbReference type="Proteomes" id="UP001143307">
    <property type="component" value="Unassembled WGS sequence"/>
</dbReference>
<dbReference type="Pfam" id="PF12228">
    <property type="entry name" value="DUF3604"/>
    <property type="match status" value="1"/>
</dbReference>
<evidence type="ECO:0000313" key="3">
    <source>
        <dbReference type="Proteomes" id="UP001143307"/>
    </source>
</evidence>
<feature type="chain" id="PRO_5047215742" evidence="1">
    <location>
        <begin position="26"/>
        <end position="620"/>
    </location>
</feature>
<evidence type="ECO:0000256" key="1">
    <source>
        <dbReference type="SAM" id="SignalP"/>
    </source>
</evidence>
<accession>A0ABT3SVG5</accession>